<proteinExistence type="predicted"/>
<feature type="non-terminal residue" evidence="2">
    <location>
        <position position="1"/>
    </location>
</feature>
<evidence type="ECO:0000313" key="2">
    <source>
        <dbReference type="EMBL" id="JAC66293.1"/>
    </source>
</evidence>
<accession>A0A061R2U1</accession>
<feature type="region of interest" description="Disordered" evidence="1">
    <location>
        <begin position="1"/>
        <end position="21"/>
    </location>
</feature>
<dbReference type="AlphaFoldDB" id="A0A061R2U1"/>
<protein>
    <submittedName>
        <fullName evidence="2">Uncharacterized protein</fullName>
    </submittedName>
</protein>
<evidence type="ECO:0000256" key="1">
    <source>
        <dbReference type="SAM" id="MobiDB-lite"/>
    </source>
</evidence>
<reference evidence="2" key="1">
    <citation type="submission" date="2014-05" db="EMBL/GenBank/DDBJ databases">
        <title>The transcriptome of the halophilic microalga Tetraselmis sp. GSL018 isolated from the Great Salt Lake, Utah.</title>
        <authorList>
            <person name="Jinkerson R.E."/>
            <person name="D'Adamo S."/>
            <person name="Posewitz M.C."/>
        </authorList>
    </citation>
    <scope>NUCLEOTIDE SEQUENCE</scope>
    <source>
        <strain evidence="2">GSL018</strain>
    </source>
</reference>
<organism evidence="2">
    <name type="scientific">Tetraselmis sp. GSL018</name>
    <dbReference type="NCBI Taxonomy" id="582737"/>
    <lineage>
        <taxon>Eukaryota</taxon>
        <taxon>Viridiplantae</taxon>
        <taxon>Chlorophyta</taxon>
        <taxon>core chlorophytes</taxon>
        <taxon>Chlorodendrophyceae</taxon>
        <taxon>Chlorodendrales</taxon>
        <taxon>Chlorodendraceae</taxon>
        <taxon>Tetraselmis</taxon>
    </lineage>
</organism>
<sequence>PEVGGNPSGEEKQRPAPVKAPPPAAALAAALLAWGGRTEETSKHTFQASCSTESFPLCKSFSIAWLVQWWCAI</sequence>
<gene>
    <name evidence="2" type="ORF">TSPGSL018_14028</name>
</gene>
<name>A0A061R2U1_9CHLO</name>
<dbReference type="EMBL" id="GBEZ01020374">
    <property type="protein sequence ID" value="JAC66293.1"/>
    <property type="molecule type" value="Transcribed_RNA"/>
</dbReference>